<accession>A0A507FEL2</accession>
<dbReference type="PANTHER" id="PTHR31962">
    <property type="entry name" value="SPHINGOLIPID LONG CHAIN BASE-RESPONSIVE PROTEIN PIL1"/>
    <property type="match status" value="1"/>
</dbReference>
<organism evidence="5 6">
    <name type="scientific">Chytriomyces confervae</name>
    <dbReference type="NCBI Taxonomy" id="246404"/>
    <lineage>
        <taxon>Eukaryota</taxon>
        <taxon>Fungi</taxon>
        <taxon>Fungi incertae sedis</taxon>
        <taxon>Chytridiomycota</taxon>
        <taxon>Chytridiomycota incertae sedis</taxon>
        <taxon>Chytridiomycetes</taxon>
        <taxon>Chytridiales</taxon>
        <taxon>Chytriomycetaceae</taxon>
        <taxon>Chytriomyces</taxon>
    </lineage>
</organism>
<protein>
    <recommendedName>
        <fullName evidence="4">SH3 domain-containing protein</fullName>
    </recommendedName>
</protein>
<dbReference type="GO" id="GO:0036286">
    <property type="term" value="C:eisosome filament"/>
    <property type="evidence" value="ECO:0007669"/>
    <property type="project" value="TreeGrafter"/>
</dbReference>
<evidence type="ECO:0000259" key="4">
    <source>
        <dbReference type="PROSITE" id="PS50002"/>
    </source>
</evidence>
<feature type="domain" description="SH3" evidence="4">
    <location>
        <begin position="525"/>
        <end position="588"/>
    </location>
</feature>
<dbReference type="InterPro" id="IPR027267">
    <property type="entry name" value="AH/BAR_dom_sf"/>
</dbReference>
<dbReference type="STRING" id="246404.A0A507FEL2"/>
<dbReference type="GO" id="GO:0005886">
    <property type="term" value="C:plasma membrane"/>
    <property type="evidence" value="ECO:0007669"/>
    <property type="project" value="TreeGrafter"/>
</dbReference>
<dbReference type="InterPro" id="IPR028245">
    <property type="entry name" value="PIL1/LSP1"/>
</dbReference>
<evidence type="ECO:0000256" key="3">
    <source>
        <dbReference type="SAM" id="MobiDB-lite"/>
    </source>
</evidence>
<dbReference type="GO" id="GO:0070941">
    <property type="term" value="P:eisosome assembly"/>
    <property type="evidence" value="ECO:0007669"/>
    <property type="project" value="TreeGrafter"/>
</dbReference>
<reference evidence="5 6" key="1">
    <citation type="journal article" date="2019" name="Sci. Rep.">
        <title>Comparative genomics of chytrid fungi reveal insights into the obligate biotrophic and pathogenic lifestyle of Synchytrium endobioticum.</title>
        <authorList>
            <person name="van de Vossenberg B.T.L.H."/>
            <person name="Warris S."/>
            <person name="Nguyen H.D.T."/>
            <person name="van Gent-Pelzer M.P.E."/>
            <person name="Joly D.L."/>
            <person name="van de Geest H.C."/>
            <person name="Bonants P.J.M."/>
            <person name="Smith D.S."/>
            <person name="Levesque C.A."/>
            <person name="van der Lee T.A.J."/>
        </authorList>
    </citation>
    <scope>NUCLEOTIDE SEQUENCE [LARGE SCALE GENOMIC DNA]</scope>
    <source>
        <strain evidence="5 6">CBS 675.73</strain>
    </source>
</reference>
<keyword evidence="1 2" id="KW-0728">SH3 domain</keyword>
<sequence>MFLKSALMGESPLQVWLNEEKARAKTLRSVGHATTNVAKFTVAWAATEAEDLRVISESISSLHSHTETLFAALADQIEASRSHLKSIHTHSTALQALKKRQRELQVKVQGKNGDAARDELALVDRQVSTAYAELESNKRRLFQETQREQWDAIIEFAAKLMCVASFGNHISDQVPQGKLAPGHDLPAFKSGPTISHIMSDFNSQKQDWRGYLPLEINFSNTLTTSHNTANRDPASKLHNEIYDADVFEADIHDEIAVSSRLNGLVAPNAFKTSGSLDDVASVYVGGGVGATGLIPVQPVDSEPFNAEPLGDEVENVEPFDAEPFDAEPFDAEPFDAVPVHAIAPIKQSLSTQNSSQRTVGTNRPLSSLAAAVQEAVSGPLGSVPGRDDKKVVGTGASAQGGVGDGVTEMLQSIPAAVMAAHQQQPYRHSQSQEKRRMSSLAIALAEAEAGGDEQKGVGVGSRLGSVGDGVTELLRGIVPDGQVLLNTISESPEPQVHPVPQETQTHTSAHPQSHVPQSEEANPYGDLGTFVVMFNYEQTPGNADELTIQVGDLVAARNVYEDGWGHGRVLRTNAEGFFPFNAVYPALSSAGVGWASADAAPQVVAGVAVSPNPAILYSEGVIGPDDYSRIQASLLGVGIDWK</sequence>
<proteinExistence type="predicted"/>
<comment type="caution">
    <text evidence="5">The sequence shown here is derived from an EMBL/GenBank/DDBJ whole genome shotgun (WGS) entry which is preliminary data.</text>
</comment>
<keyword evidence="6" id="KW-1185">Reference proteome</keyword>
<gene>
    <name evidence="5" type="ORF">CcCBS67573_g04067</name>
</gene>
<dbReference type="Gene3D" id="1.20.1270.60">
    <property type="entry name" value="Arfaptin homology (AH) domain/BAR domain"/>
    <property type="match status" value="1"/>
</dbReference>
<dbReference type="PANTHER" id="PTHR31962:SF1">
    <property type="entry name" value="SPHINGOLIPID LONG CHAIN BASE-RESPONSIVE PROTEIN PIL1"/>
    <property type="match status" value="1"/>
</dbReference>
<name>A0A507FEL2_9FUNG</name>
<dbReference type="OrthoDB" id="5599269at2759"/>
<dbReference type="Proteomes" id="UP000320333">
    <property type="component" value="Unassembled WGS sequence"/>
</dbReference>
<dbReference type="InterPro" id="IPR001452">
    <property type="entry name" value="SH3_domain"/>
</dbReference>
<feature type="compositionally biased region" description="Polar residues" evidence="3">
    <location>
        <begin position="501"/>
        <end position="520"/>
    </location>
</feature>
<evidence type="ECO:0000256" key="1">
    <source>
        <dbReference type="ARBA" id="ARBA00022443"/>
    </source>
</evidence>
<dbReference type="PROSITE" id="PS50002">
    <property type="entry name" value="SH3"/>
    <property type="match status" value="1"/>
</dbReference>
<dbReference type="GO" id="GO:0006897">
    <property type="term" value="P:endocytosis"/>
    <property type="evidence" value="ECO:0007669"/>
    <property type="project" value="TreeGrafter"/>
</dbReference>
<dbReference type="EMBL" id="QEAP01000114">
    <property type="protein sequence ID" value="TPX74674.1"/>
    <property type="molecule type" value="Genomic_DNA"/>
</dbReference>
<dbReference type="SMART" id="SM00326">
    <property type="entry name" value="SH3"/>
    <property type="match status" value="1"/>
</dbReference>
<evidence type="ECO:0000313" key="6">
    <source>
        <dbReference type="Proteomes" id="UP000320333"/>
    </source>
</evidence>
<evidence type="ECO:0000313" key="5">
    <source>
        <dbReference type="EMBL" id="TPX74674.1"/>
    </source>
</evidence>
<dbReference type="Pfam" id="PF13805">
    <property type="entry name" value="Pil1"/>
    <property type="match status" value="1"/>
</dbReference>
<dbReference type="Gene3D" id="2.30.30.40">
    <property type="entry name" value="SH3 Domains"/>
    <property type="match status" value="1"/>
</dbReference>
<dbReference type="AlphaFoldDB" id="A0A507FEL2"/>
<feature type="region of interest" description="Disordered" evidence="3">
    <location>
        <begin position="491"/>
        <end position="522"/>
    </location>
</feature>
<evidence type="ECO:0000256" key="2">
    <source>
        <dbReference type="PROSITE-ProRule" id="PRU00192"/>
    </source>
</evidence>
<dbReference type="InterPro" id="IPR036028">
    <property type="entry name" value="SH3-like_dom_sf"/>
</dbReference>
<dbReference type="SUPFAM" id="SSF50044">
    <property type="entry name" value="SH3-domain"/>
    <property type="match status" value="1"/>
</dbReference>